<evidence type="ECO:0000256" key="2">
    <source>
        <dbReference type="ARBA" id="ARBA00006783"/>
    </source>
</evidence>
<dbReference type="InterPro" id="IPR017930">
    <property type="entry name" value="Myb_dom"/>
</dbReference>
<dbReference type="Proteomes" id="UP001443914">
    <property type="component" value="Unassembled WGS sequence"/>
</dbReference>
<keyword evidence="3" id="KW-0805">Transcription regulation</keyword>
<feature type="region of interest" description="Disordered" evidence="7">
    <location>
        <begin position="221"/>
        <end position="270"/>
    </location>
</feature>
<evidence type="ECO:0000256" key="4">
    <source>
        <dbReference type="ARBA" id="ARBA00023054"/>
    </source>
</evidence>
<dbReference type="InterPro" id="IPR009057">
    <property type="entry name" value="Homeodomain-like_sf"/>
</dbReference>
<protein>
    <recommendedName>
        <fullName evidence="8">HTH myb-type domain-containing protein</fullName>
    </recommendedName>
</protein>
<dbReference type="SUPFAM" id="SSF46689">
    <property type="entry name" value="Homeodomain-like"/>
    <property type="match status" value="1"/>
</dbReference>
<dbReference type="GO" id="GO:0005634">
    <property type="term" value="C:nucleus"/>
    <property type="evidence" value="ECO:0007669"/>
    <property type="project" value="UniProtKB-SubCell"/>
</dbReference>
<dbReference type="FunFam" id="1.10.10.60:FF:000002">
    <property type="entry name" value="Myb family transcription factor"/>
    <property type="match status" value="1"/>
</dbReference>
<dbReference type="PROSITE" id="PS51294">
    <property type="entry name" value="HTH_MYB"/>
    <property type="match status" value="1"/>
</dbReference>
<evidence type="ECO:0000256" key="5">
    <source>
        <dbReference type="ARBA" id="ARBA00023163"/>
    </source>
</evidence>
<keyword evidence="6" id="KW-0539">Nucleus</keyword>
<feature type="domain" description="HTH myb-type" evidence="8">
    <location>
        <begin position="262"/>
        <end position="322"/>
    </location>
</feature>
<evidence type="ECO:0000259" key="8">
    <source>
        <dbReference type="PROSITE" id="PS51294"/>
    </source>
</evidence>
<evidence type="ECO:0000256" key="1">
    <source>
        <dbReference type="ARBA" id="ARBA00004123"/>
    </source>
</evidence>
<proteinExistence type="inferred from homology"/>
<feature type="compositionally biased region" description="Polar residues" evidence="7">
    <location>
        <begin position="327"/>
        <end position="341"/>
    </location>
</feature>
<dbReference type="Pfam" id="PF00249">
    <property type="entry name" value="Myb_DNA-binding"/>
    <property type="match status" value="1"/>
</dbReference>
<dbReference type="Pfam" id="PF14379">
    <property type="entry name" value="Myb_CC_LHEQLE"/>
    <property type="match status" value="1"/>
</dbReference>
<feature type="compositionally biased region" description="Low complexity" evidence="7">
    <location>
        <begin position="252"/>
        <end position="264"/>
    </location>
</feature>
<comment type="subcellular location">
    <subcellularLocation>
        <location evidence="1">Nucleus</location>
    </subcellularLocation>
</comment>
<dbReference type="InterPro" id="IPR046955">
    <property type="entry name" value="PHR1-like"/>
</dbReference>
<dbReference type="PANTHER" id="PTHR31499:SF80">
    <property type="entry name" value="HTH MYB-TYPE DOMAIN-CONTAINING PROTEIN"/>
    <property type="match status" value="1"/>
</dbReference>
<feature type="region of interest" description="Disordered" evidence="7">
    <location>
        <begin position="319"/>
        <end position="342"/>
    </location>
</feature>
<dbReference type="InterPro" id="IPR006447">
    <property type="entry name" value="Myb_dom_plants"/>
</dbReference>
<comment type="caution">
    <text evidence="9">The sequence shown here is derived from an EMBL/GenBank/DDBJ whole genome shotgun (WGS) entry which is preliminary data.</text>
</comment>
<dbReference type="InterPro" id="IPR001005">
    <property type="entry name" value="SANT/Myb"/>
</dbReference>
<dbReference type="PANTHER" id="PTHR31499">
    <property type="entry name" value="MYB FAMILY TRANSCRIPTION FACTOR PHL11"/>
    <property type="match status" value="1"/>
</dbReference>
<feature type="region of interest" description="Disordered" evidence="7">
    <location>
        <begin position="1"/>
        <end position="20"/>
    </location>
</feature>
<evidence type="ECO:0000256" key="3">
    <source>
        <dbReference type="ARBA" id="ARBA00023015"/>
    </source>
</evidence>
<dbReference type="NCBIfam" id="TIGR01557">
    <property type="entry name" value="myb_SHAQKYF"/>
    <property type="match status" value="1"/>
</dbReference>
<dbReference type="AlphaFoldDB" id="A0AAW1LQS4"/>
<dbReference type="GO" id="GO:0003700">
    <property type="term" value="F:DNA-binding transcription factor activity"/>
    <property type="evidence" value="ECO:0007669"/>
    <property type="project" value="InterPro"/>
</dbReference>
<comment type="similarity">
    <text evidence="2">Belongs to the MYB-CC family.</text>
</comment>
<evidence type="ECO:0000256" key="7">
    <source>
        <dbReference type="SAM" id="MobiDB-lite"/>
    </source>
</evidence>
<accession>A0AAW1LQS4</accession>
<organism evidence="9 10">
    <name type="scientific">Saponaria officinalis</name>
    <name type="common">Common soapwort</name>
    <name type="synonym">Lychnis saponaria</name>
    <dbReference type="NCBI Taxonomy" id="3572"/>
    <lineage>
        <taxon>Eukaryota</taxon>
        <taxon>Viridiplantae</taxon>
        <taxon>Streptophyta</taxon>
        <taxon>Embryophyta</taxon>
        <taxon>Tracheophyta</taxon>
        <taxon>Spermatophyta</taxon>
        <taxon>Magnoliopsida</taxon>
        <taxon>eudicotyledons</taxon>
        <taxon>Gunneridae</taxon>
        <taxon>Pentapetalae</taxon>
        <taxon>Caryophyllales</taxon>
        <taxon>Caryophyllaceae</taxon>
        <taxon>Caryophylleae</taxon>
        <taxon>Saponaria</taxon>
    </lineage>
</organism>
<keyword evidence="4" id="KW-0175">Coiled coil</keyword>
<feature type="region of interest" description="Disordered" evidence="7">
    <location>
        <begin position="397"/>
        <end position="458"/>
    </location>
</feature>
<dbReference type="EMBL" id="JBDFQZ010000004">
    <property type="protein sequence ID" value="KAK9735216.1"/>
    <property type="molecule type" value="Genomic_DNA"/>
</dbReference>
<gene>
    <name evidence="9" type="ORF">RND81_04G191400</name>
</gene>
<evidence type="ECO:0000313" key="10">
    <source>
        <dbReference type="Proteomes" id="UP001443914"/>
    </source>
</evidence>
<sequence length="458" mass="50455">MNMRSAFPMATTGGNCSSSPMQTPAGKCFTELKSALPFSSPLPSLTNALEDFPTSPDPFVVVSSSREMISSPHIQANPIVSHIGSSHTDVPYMSGFQTDLQFPTFSPCERQPQNSPFISQSSASIAHFHNNPLDIQATGFINYQKDEDDNSWSTGQLQDLLDFPVGLPVSNNQVGNNTEVVSNDDHVKRITWKEFTDEDLYVDNLEPNWNEFLTDSHVVDQQPQVPQSSSDIVAQKPSVQQQQLSLPSREVSASANTASTAQSNKPRMRWTPELHESFVDAVNKLGGSERATPKGVLRLMNVEGLTIYHVKSHLQKYRTARVRPESSEGNSENKTSATEQVSPVDLKTSITITEALRMQMEVQKQLHEQLEIQRKLQLQIEEQGKCLLQMLESQNKAEKEKINSGPSKGDDPDSTQGPEGTHGSKGKQQVAEGSGGLDQQPLDDGSDPPPMKRARTDD</sequence>
<dbReference type="Gene3D" id="1.10.10.60">
    <property type="entry name" value="Homeodomain-like"/>
    <property type="match status" value="1"/>
</dbReference>
<reference evidence="9" key="1">
    <citation type="submission" date="2024-03" db="EMBL/GenBank/DDBJ databases">
        <title>WGS assembly of Saponaria officinalis var. Norfolk2.</title>
        <authorList>
            <person name="Jenkins J."/>
            <person name="Shu S."/>
            <person name="Grimwood J."/>
            <person name="Barry K."/>
            <person name="Goodstein D."/>
            <person name="Schmutz J."/>
            <person name="Leebens-Mack J."/>
            <person name="Osbourn A."/>
        </authorList>
    </citation>
    <scope>NUCLEOTIDE SEQUENCE [LARGE SCALE GENOMIC DNA]</scope>
    <source>
        <strain evidence="9">JIC</strain>
    </source>
</reference>
<keyword evidence="5" id="KW-0804">Transcription</keyword>
<dbReference type="GO" id="GO:0003677">
    <property type="term" value="F:DNA binding"/>
    <property type="evidence" value="ECO:0007669"/>
    <property type="project" value="InterPro"/>
</dbReference>
<evidence type="ECO:0000313" key="9">
    <source>
        <dbReference type="EMBL" id="KAK9735216.1"/>
    </source>
</evidence>
<feature type="compositionally biased region" description="Low complexity" evidence="7">
    <location>
        <begin position="221"/>
        <end position="233"/>
    </location>
</feature>
<keyword evidence="10" id="KW-1185">Reference proteome</keyword>
<dbReference type="InterPro" id="IPR025756">
    <property type="entry name" value="Myb_CC_LHEQLE"/>
</dbReference>
<evidence type="ECO:0000256" key="6">
    <source>
        <dbReference type="ARBA" id="ARBA00023242"/>
    </source>
</evidence>
<name>A0AAW1LQS4_SAPOF</name>